<dbReference type="GO" id="GO:0005886">
    <property type="term" value="C:plasma membrane"/>
    <property type="evidence" value="ECO:0007669"/>
    <property type="project" value="TreeGrafter"/>
</dbReference>
<evidence type="ECO:0000256" key="5">
    <source>
        <dbReference type="SAM" id="Phobius"/>
    </source>
</evidence>
<keyword evidence="2 5" id="KW-0812">Transmembrane</keyword>
<feature type="transmembrane region" description="Helical" evidence="5">
    <location>
        <begin position="418"/>
        <end position="436"/>
    </location>
</feature>
<feature type="transmembrane region" description="Helical" evidence="5">
    <location>
        <begin position="287"/>
        <end position="307"/>
    </location>
</feature>
<dbReference type="Pfam" id="PF07690">
    <property type="entry name" value="MFS_1"/>
    <property type="match status" value="1"/>
</dbReference>
<dbReference type="PANTHER" id="PTHR23501:SF59">
    <property type="entry name" value="MAJOR FACILITATOR SUPERFAMILY (MFS) PROFILE DOMAIN-CONTAINING PROTEIN-RELATED"/>
    <property type="match status" value="1"/>
</dbReference>
<dbReference type="InterPro" id="IPR020846">
    <property type="entry name" value="MFS_dom"/>
</dbReference>
<dbReference type="InterPro" id="IPR036259">
    <property type="entry name" value="MFS_trans_sf"/>
</dbReference>
<reference evidence="7 8" key="1">
    <citation type="submission" date="2017-01" db="EMBL/GenBank/DDBJ databases">
        <title>Draft genome sequence of Diplodia seriata F98.1, a fungal species involved in grapevine trunk diseases.</title>
        <authorList>
            <person name="Robert-Siegwald G."/>
            <person name="Vallet J."/>
            <person name="Abou-Mansour E."/>
            <person name="Xu J."/>
            <person name="Rey P."/>
            <person name="Bertsch C."/>
            <person name="Rego C."/>
            <person name="Larignon P."/>
            <person name="Fontaine F."/>
            <person name="Lebrun M.-H."/>
        </authorList>
    </citation>
    <scope>NUCLEOTIDE SEQUENCE [LARGE SCALE GENOMIC DNA]</scope>
    <source>
        <strain evidence="7 8">F98.1</strain>
    </source>
</reference>
<gene>
    <name evidence="7" type="ORF">BK809_0000163</name>
</gene>
<dbReference type="Gene3D" id="1.20.1250.20">
    <property type="entry name" value="MFS general substrate transporter like domains"/>
    <property type="match status" value="1"/>
</dbReference>
<dbReference type="SUPFAM" id="SSF103473">
    <property type="entry name" value="MFS general substrate transporter"/>
    <property type="match status" value="2"/>
</dbReference>
<evidence type="ECO:0000259" key="6">
    <source>
        <dbReference type="PROSITE" id="PS50850"/>
    </source>
</evidence>
<evidence type="ECO:0000256" key="1">
    <source>
        <dbReference type="ARBA" id="ARBA00004141"/>
    </source>
</evidence>
<feature type="transmembrane region" description="Helical" evidence="5">
    <location>
        <begin position="540"/>
        <end position="559"/>
    </location>
</feature>
<dbReference type="OrthoDB" id="2351791at2759"/>
<protein>
    <submittedName>
        <fullName evidence="7">Putative MFS-type transporter</fullName>
    </submittedName>
</protein>
<feature type="transmembrane region" description="Helical" evidence="5">
    <location>
        <begin position="254"/>
        <end position="275"/>
    </location>
</feature>
<sequence length="588" mass="62521">MSVTTDLKYPREFESVRISARSIDTLLDDEKPAAAPAASGWRFHAAFSCLCVVNLVSALDASSLSVALPVSTHIPSATPSTNQQSLQTIAEELHGSGVEAFWSGTSFLLASTVFQPSFASFSDVFGRKPMLLIALTLFTAGAIIAAVSQDFAVLLVGRTIQGIGGGGIQALSNVIITDLAPLRERGKYVGIIAMTWAVGSVAGPVIGGVLVEKSSWRWIFWLNIPFCAVAFVMIPIFLNLAHKGGDLGSKLKKIDWVGSFLFVASTTSVLIPVTWGGTMYPWTHWRTLTPLLTGLLGLVLFLLWSTYLPVRAVSPILPGSLFASRTSLATYLSFVIHGMVQWGILFYMPLYFEGAKALSPIGAGVALFPWTFTVAPAAVVVGFLIAKLARYRWALWSGWAFVATGMGLLITFDADTPTQVWVPLALVSGLGLGILYPAQSLCNQAAAPPADVGIASALSAFFRNYGQMLGVAVGGSVVQNAMRGKLEASGNAYLVAHAGEISKDVSALVQTVKAMRGSADAAQVALREELVTAYCGSLRTLWVVMTALAGAALVCSVLFTKAYSLERELETKQGFVAEEKEMDDLSAA</sequence>
<evidence type="ECO:0000256" key="3">
    <source>
        <dbReference type="ARBA" id="ARBA00022989"/>
    </source>
</evidence>
<feature type="transmembrane region" description="Helical" evidence="5">
    <location>
        <begin position="393"/>
        <end position="412"/>
    </location>
</feature>
<dbReference type="InterPro" id="IPR011701">
    <property type="entry name" value="MFS"/>
</dbReference>
<dbReference type="EMBL" id="MSZU01000102">
    <property type="protein sequence ID" value="OMP84231.1"/>
    <property type="molecule type" value="Genomic_DNA"/>
</dbReference>
<evidence type="ECO:0000313" key="8">
    <source>
        <dbReference type="Proteomes" id="UP000190776"/>
    </source>
</evidence>
<comment type="caution">
    <text evidence="7">The sequence shown here is derived from an EMBL/GenBank/DDBJ whole genome shotgun (WGS) entry which is preliminary data.</text>
</comment>
<evidence type="ECO:0000256" key="2">
    <source>
        <dbReference type="ARBA" id="ARBA00022692"/>
    </source>
</evidence>
<accession>A0A1S8BAD9</accession>
<proteinExistence type="predicted"/>
<dbReference type="AlphaFoldDB" id="A0A1S8BAD9"/>
<feature type="transmembrane region" description="Helical" evidence="5">
    <location>
        <begin position="328"/>
        <end position="347"/>
    </location>
</feature>
<keyword evidence="3 5" id="KW-1133">Transmembrane helix</keyword>
<feature type="transmembrane region" description="Helical" evidence="5">
    <location>
        <begin position="367"/>
        <end position="386"/>
    </location>
</feature>
<dbReference type="Gene3D" id="1.20.1720.10">
    <property type="entry name" value="Multidrug resistance protein D"/>
    <property type="match status" value="1"/>
</dbReference>
<dbReference type="PROSITE" id="PS50850">
    <property type="entry name" value="MFS"/>
    <property type="match status" value="1"/>
</dbReference>
<feature type="domain" description="Major facilitator superfamily (MFS) profile" evidence="6">
    <location>
        <begin position="46"/>
        <end position="564"/>
    </location>
</feature>
<name>A0A1S8BAD9_9PEZI</name>
<dbReference type="PANTHER" id="PTHR23501">
    <property type="entry name" value="MAJOR FACILITATOR SUPERFAMILY"/>
    <property type="match status" value="1"/>
</dbReference>
<keyword evidence="4 5" id="KW-0472">Membrane</keyword>
<feature type="transmembrane region" description="Helical" evidence="5">
    <location>
        <begin position="188"/>
        <end position="206"/>
    </location>
</feature>
<dbReference type="GO" id="GO:0022857">
    <property type="term" value="F:transmembrane transporter activity"/>
    <property type="evidence" value="ECO:0007669"/>
    <property type="project" value="InterPro"/>
</dbReference>
<organism evidence="7 8">
    <name type="scientific">Diplodia seriata</name>
    <dbReference type="NCBI Taxonomy" id="420778"/>
    <lineage>
        <taxon>Eukaryota</taxon>
        <taxon>Fungi</taxon>
        <taxon>Dikarya</taxon>
        <taxon>Ascomycota</taxon>
        <taxon>Pezizomycotina</taxon>
        <taxon>Dothideomycetes</taxon>
        <taxon>Dothideomycetes incertae sedis</taxon>
        <taxon>Botryosphaeriales</taxon>
        <taxon>Botryosphaeriaceae</taxon>
        <taxon>Diplodia</taxon>
    </lineage>
</organism>
<feature type="transmembrane region" description="Helical" evidence="5">
    <location>
        <begin position="218"/>
        <end position="242"/>
    </location>
</feature>
<evidence type="ECO:0000313" key="7">
    <source>
        <dbReference type="EMBL" id="OMP84231.1"/>
    </source>
</evidence>
<evidence type="ECO:0000256" key="4">
    <source>
        <dbReference type="ARBA" id="ARBA00023136"/>
    </source>
</evidence>
<comment type="subcellular location">
    <subcellularLocation>
        <location evidence="1">Membrane</location>
        <topology evidence="1">Multi-pass membrane protein</topology>
    </subcellularLocation>
</comment>
<feature type="transmembrane region" description="Helical" evidence="5">
    <location>
        <begin position="130"/>
        <end position="149"/>
    </location>
</feature>
<dbReference type="Proteomes" id="UP000190776">
    <property type="component" value="Unassembled WGS sequence"/>
</dbReference>